<gene>
    <name evidence="3" type="ORF">B0T25DRAFT_143082</name>
</gene>
<sequence>MTDSPQSPRANGVATPAGVKSMGLSTGSDAPPASRPHPLRRAVTVDEAAYGARWRPSSDNLGSPKPPEDHRRRSSTFSDYSLAEARRGLQDDILNPGGVDLQSHEKKWSWLPLLFALLPPFGGILHKNGSAVITDLMLLGLAAVFLNWSVTQPWTWYHAAQEVRVREEMVVEMALEDDSDAGGGKGLSTRKLGDLDDVPEEQQEASRASTSTTSRFERGEQARHALTELYLHEIFALLMCFTAPVVGAYLLHAIRNQLSRPSEGLVSNYNLTIFILAAEIGPLSHLIRLVQARTLHLQRIVNSNPYREELVTPSQIHSLARRLESVETRITTPPSSSSSSLSPTTNPQNGHSDPTQPLRHQAKLEAALVRDVRNAIQPELDALNRAVRRYEKKATVLASLTDARLGALDTRLDDAVSLAAAAVKMGAAASSAGSFRWQYWIWALLGGLMERVLWVAVMPVHALLGVVMMPLRVLVGGRRRKVENGRYYREGDGRRRGQVRAGSVPRGMKR</sequence>
<feature type="transmembrane region" description="Helical" evidence="2">
    <location>
        <begin position="452"/>
        <end position="471"/>
    </location>
</feature>
<keyword evidence="2" id="KW-1133">Transmembrane helix</keyword>
<accession>A0AAJ0MFR6</accession>
<dbReference type="AlphaFoldDB" id="A0AAJ0MFR6"/>
<keyword evidence="2" id="KW-0812">Transmembrane</keyword>
<evidence type="ECO:0000256" key="2">
    <source>
        <dbReference type="SAM" id="Phobius"/>
    </source>
</evidence>
<protein>
    <submittedName>
        <fullName evidence="3">Uncharacterized protein</fullName>
    </submittedName>
</protein>
<dbReference type="PANTHER" id="PTHR42032">
    <property type="entry name" value="YALI0E30679P"/>
    <property type="match status" value="1"/>
</dbReference>
<evidence type="ECO:0000313" key="3">
    <source>
        <dbReference type="EMBL" id="KAK3356967.1"/>
    </source>
</evidence>
<feature type="region of interest" description="Disordered" evidence="1">
    <location>
        <begin position="327"/>
        <end position="358"/>
    </location>
</feature>
<proteinExistence type="predicted"/>
<dbReference type="PANTHER" id="PTHR42032:SF1">
    <property type="entry name" value="YALI0E30679P"/>
    <property type="match status" value="1"/>
</dbReference>
<reference evidence="3" key="1">
    <citation type="journal article" date="2023" name="Mol. Phylogenet. Evol.">
        <title>Genome-scale phylogeny and comparative genomics of the fungal order Sordariales.</title>
        <authorList>
            <person name="Hensen N."/>
            <person name="Bonometti L."/>
            <person name="Westerberg I."/>
            <person name="Brannstrom I.O."/>
            <person name="Guillou S."/>
            <person name="Cros-Aarteil S."/>
            <person name="Calhoun S."/>
            <person name="Haridas S."/>
            <person name="Kuo A."/>
            <person name="Mondo S."/>
            <person name="Pangilinan J."/>
            <person name="Riley R."/>
            <person name="LaButti K."/>
            <person name="Andreopoulos B."/>
            <person name="Lipzen A."/>
            <person name="Chen C."/>
            <person name="Yan M."/>
            <person name="Daum C."/>
            <person name="Ng V."/>
            <person name="Clum A."/>
            <person name="Steindorff A."/>
            <person name="Ohm R.A."/>
            <person name="Martin F."/>
            <person name="Silar P."/>
            <person name="Natvig D.O."/>
            <person name="Lalanne C."/>
            <person name="Gautier V."/>
            <person name="Ament-Velasquez S.L."/>
            <person name="Kruys A."/>
            <person name="Hutchinson M.I."/>
            <person name="Powell A.J."/>
            <person name="Barry K."/>
            <person name="Miller A.N."/>
            <person name="Grigoriev I.V."/>
            <person name="Debuchy R."/>
            <person name="Gladieux P."/>
            <person name="Hiltunen Thoren M."/>
            <person name="Johannesson H."/>
        </authorList>
    </citation>
    <scope>NUCLEOTIDE SEQUENCE</scope>
    <source>
        <strain evidence="3">CBS 955.72</strain>
    </source>
</reference>
<feature type="compositionally biased region" description="Low complexity" evidence="1">
    <location>
        <begin position="331"/>
        <end position="347"/>
    </location>
</feature>
<feature type="region of interest" description="Disordered" evidence="1">
    <location>
        <begin position="177"/>
        <end position="217"/>
    </location>
</feature>
<dbReference type="EMBL" id="JAUIQD010000003">
    <property type="protein sequence ID" value="KAK3356967.1"/>
    <property type="molecule type" value="Genomic_DNA"/>
</dbReference>
<evidence type="ECO:0000313" key="4">
    <source>
        <dbReference type="Proteomes" id="UP001275084"/>
    </source>
</evidence>
<comment type="caution">
    <text evidence="3">The sequence shown here is derived from an EMBL/GenBank/DDBJ whole genome shotgun (WGS) entry which is preliminary data.</text>
</comment>
<reference evidence="3" key="2">
    <citation type="submission" date="2023-06" db="EMBL/GenBank/DDBJ databases">
        <authorList>
            <consortium name="Lawrence Berkeley National Laboratory"/>
            <person name="Haridas S."/>
            <person name="Hensen N."/>
            <person name="Bonometti L."/>
            <person name="Westerberg I."/>
            <person name="Brannstrom I.O."/>
            <person name="Guillou S."/>
            <person name="Cros-Aarteil S."/>
            <person name="Calhoun S."/>
            <person name="Kuo A."/>
            <person name="Mondo S."/>
            <person name="Pangilinan J."/>
            <person name="Riley R."/>
            <person name="Labutti K."/>
            <person name="Andreopoulos B."/>
            <person name="Lipzen A."/>
            <person name="Chen C."/>
            <person name="Yanf M."/>
            <person name="Daum C."/>
            <person name="Ng V."/>
            <person name="Clum A."/>
            <person name="Steindorff A."/>
            <person name="Ohm R."/>
            <person name="Martin F."/>
            <person name="Silar P."/>
            <person name="Natvig D."/>
            <person name="Lalanne C."/>
            <person name="Gautier V."/>
            <person name="Ament-Velasquez S.L."/>
            <person name="Kruys A."/>
            <person name="Hutchinson M.I."/>
            <person name="Powell A.J."/>
            <person name="Barry K."/>
            <person name="Miller A.N."/>
            <person name="Grigoriev I.V."/>
            <person name="Debuchy R."/>
            <person name="Gladieux P."/>
            <person name="Thoren M.H."/>
            <person name="Johannesson H."/>
        </authorList>
    </citation>
    <scope>NUCLEOTIDE SEQUENCE</scope>
    <source>
        <strain evidence="3">CBS 955.72</strain>
    </source>
</reference>
<keyword evidence="4" id="KW-1185">Reference proteome</keyword>
<name>A0AAJ0MFR6_9PEZI</name>
<feature type="region of interest" description="Disordered" evidence="1">
    <location>
        <begin position="1"/>
        <end position="77"/>
    </location>
</feature>
<feature type="compositionally biased region" description="Low complexity" evidence="1">
    <location>
        <begin position="205"/>
        <end position="214"/>
    </location>
</feature>
<evidence type="ECO:0000256" key="1">
    <source>
        <dbReference type="SAM" id="MobiDB-lite"/>
    </source>
</evidence>
<dbReference type="Proteomes" id="UP001275084">
    <property type="component" value="Unassembled WGS sequence"/>
</dbReference>
<organism evidence="3 4">
    <name type="scientific">Lasiosphaeria hispida</name>
    <dbReference type="NCBI Taxonomy" id="260671"/>
    <lineage>
        <taxon>Eukaryota</taxon>
        <taxon>Fungi</taxon>
        <taxon>Dikarya</taxon>
        <taxon>Ascomycota</taxon>
        <taxon>Pezizomycotina</taxon>
        <taxon>Sordariomycetes</taxon>
        <taxon>Sordariomycetidae</taxon>
        <taxon>Sordariales</taxon>
        <taxon>Lasiosphaeriaceae</taxon>
        <taxon>Lasiosphaeria</taxon>
    </lineage>
</organism>
<keyword evidence="2" id="KW-0472">Membrane</keyword>